<feature type="transmembrane region" description="Helical" evidence="6">
    <location>
        <begin position="158"/>
        <end position="177"/>
    </location>
</feature>
<keyword evidence="2 6" id="KW-0812">Transmembrane</keyword>
<dbReference type="RefSeq" id="WP_096453100.1">
    <property type="nucleotide sequence ID" value="NZ_JBHSOG010000068.1"/>
</dbReference>
<evidence type="ECO:0000256" key="3">
    <source>
        <dbReference type="ARBA" id="ARBA00022989"/>
    </source>
</evidence>
<feature type="signal peptide" evidence="7">
    <location>
        <begin position="1"/>
        <end position="27"/>
    </location>
</feature>
<evidence type="ECO:0000256" key="5">
    <source>
        <dbReference type="SAM" id="MobiDB-lite"/>
    </source>
</evidence>
<evidence type="ECO:0000256" key="4">
    <source>
        <dbReference type="ARBA" id="ARBA00023136"/>
    </source>
</evidence>
<evidence type="ECO:0000313" key="9">
    <source>
        <dbReference type="Proteomes" id="UP001595974"/>
    </source>
</evidence>
<gene>
    <name evidence="8" type="primary">trbL</name>
    <name evidence="8" type="ORF">ACFPTN_16560</name>
</gene>
<keyword evidence="9" id="KW-1185">Reference proteome</keyword>
<dbReference type="InterPro" id="IPR014150">
    <property type="entry name" value="Conjugal_tfr_TrbL"/>
</dbReference>
<name>A0ABW1AV13_9RHOO</name>
<dbReference type="Proteomes" id="UP001595974">
    <property type="component" value="Unassembled WGS sequence"/>
</dbReference>
<accession>A0ABW1AV13</accession>
<feature type="transmembrane region" description="Helical" evidence="6">
    <location>
        <begin position="182"/>
        <end position="201"/>
    </location>
</feature>
<dbReference type="NCBIfam" id="TIGR02783">
    <property type="entry name" value="TrbL_P"/>
    <property type="match status" value="1"/>
</dbReference>
<dbReference type="Pfam" id="PF04610">
    <property type="entry name" value="TrbL"/>
    <property type="match status" value="1"/>
</dbReference>
<organism evidence="8 9">
    <name type="scientific">Thauera sinica</name>
    <dbReference type="NCBI Taxonomy" id="2665146"/>
    <lineage>
        <taxon>Bacteria</taxon>
        <taxon>Pseudomonadati</taxon>
        <taxon>Pseudomonadota</taxon>
        <taxon>Betaproteobacteria</taxon>
        <taxon>Rhodocyclales</taxon>
        <taxon>Zoogloeaceae</taxon>
        <taxon>Thauera</taxon>
    </lineage>
</organism>
<sequence length="533" mass="54592">MKLPIICRALRLLSAVWLALLVPNAHAAIDNADVLDSVLTRYQTAASGWADTIISSASWLFWLLVAISMVWTFGMMALRRADLGEFFAEFVRFTIFTGFFWWLLMNGPNFAKSIMDSLRQIGGNATGLGTRLSPSGVVDVGFAIFNKVIDQSSMWSPVNSAAGIIIAAIILVVLALVGVNMLVLLASGWVLAYAGVFFLGFGGSRWTSDMAISYYKTVLSVAAQLLVMVLIVGIGKTFLDDYYARMSEGITIKELGVMLIVSIILLLLVNKLPSLVSGIITGASISHAGIGSFGAGAAVGAAGMAAAAAATGSAMLAASAANAAGGAQAIRAAIAKGNENVQSGADVLTSLWGGGYDGGDTGERAKNHMSYAEAAGISYPNSTPIDSAGQGGNVRGRQQARNDQSGKTSASRDRVGASSTRNTEGRSQPDSGGLMASVAKAGLIAADTAANLAKGTAQVAKDALAGTTEAALDRIAETPGGRIAAAIKGAAAPEGAHGAAPTFEGNTLAGADTSGIDVEAEVAAFVNRDTRSA</sequence>
<keyword evidence="4 6" id="KW-0472">Membrane</keyword>
<feature type="transmembrane region" description="Helical" evidence="6">
    <location>
        <begin position="59"/>
        <end position="78"/>
    </location>
</feature>
<feature type="compositionally biased region" description="Polar residues" evidence="5">
    <location>
        <begin position="417"/>
        <end position="430"/>
    </location>
</feature>
<proteinExistence type="predicted"/>
<comment type="subcellular location">
    <subcellularLocation>
        <location evidence="1">Membrane</location>
        <topology evidence="1">Multi-pass membrane protein</topology>
    </subcellularLocation>
</comment>
<evidence type="ECO:0000256" key="1">
    <source>
        <dbReference type="ARBA" id="ARBA00004141"/>
    </source>
</evidence>
<keyword evidence="7" id="KW-0732">Signal</keyword>
<reference evidence="9" key="1">
    <citation type="journal article" date="2019" name="Int. J. Syst. Evol. Microbiol.">
        <title>The Global Catalogue of Microorganisms (GCM) 10K type strain sequencing project: providing services to taxonomists for standard genome sequencing and annotation.</title>
        <authorList>
            <consortium name="The Broad Institute Genomics Platform"/>
            <consortium name="The Broad Institute Genome Sequencing Center for Infectious Disease"/>
            <person name="Wu L."/>
            <person name="Ma J."/>
        </authorList>
    </citation>
    <scope>NUCLEOTIDE SEQUENCE [LARGE SCALE GENOMIC DNA]</scope>
    <source>
        <strain evidence="9">SHR3</strain>
    </source>
</reference>
<feature type="chain" id="PRO_5046399804" evidence="7">
    <location>
        <begin position="28"/>
        <end position="533"/>
    </location>
</feature>
<feature type="transmembrane region" description="Helical" evidence="6">
    <location>
        <begin position="221"/>
        <end position="239"/>
    </location>
</feature>
<feature type="transmembrane region" description="Helical" evidence="6">
    <location>
        <begin position="90"/>
        <end position="107"/>
    </location>
</feature>
<protein>
    <submittedName>
        <fullName evidence="8">P-type conjugative transfer protein TrbL</fullName>
    </submittedName>
</protein>
<evidence type="ECO:0000256" key="6">
    <source>
        <dbReference type="SAM" id="Phobius"/>
    </source>
</evidence>
<dbReference type="InterPro" id="IPR007688">
    <property type="entry name" value="Conjugal_tfr_TrbL/VirB6"/>
</dbReference>
<evidence type="ECO:0000313" key="8">
    <source>
        <dbReference type="EMBL" id="MFC5770993.1"/>
    </source>
</evidence>
<dbReference type="EMBL" id="JBHSOG010000068">
    <property type="protein sequence ID" value="MFC5770993.1"/>
    <property type="molecule type" value="Genomic_DNA"/>
</dbReference>
<feature type="region of interest" description="Disordered" evidence="5">
    <location>
        <begin position="380"/>
        <end position="434"/>
    </location>
</feature>
<evidence type="ECO:0000256" key="7">
    <source>
        <dbReference type="SAM" id="SignalP"/>
    </source>
</evidence>
<evidence type="ECO:0000256" key="2">
    <source>
        <dbReference type="ARBA" id="ARBA00022692"/>
    </source>
</evidence>
<comment type="caution">
    <text evidence="8">The sequence shown here is derived from an EMBL/GenBank/DDBJ whole genome shotgun (WGS) entry which is preliminary data.</text>
</comment>
<keyword evidence="3 6" id="KW-1133">Transmembrane helix</keyword>
<feature type="compositionally biased region" description="Polar residues" evidence="5">
    <location>
        <begin position="399"/>
        <end position="409"/>
    </location>
</feature>